<accession>W0FM04</accession>
<sequence>MVVKSVKKGLIVPEKNDFSLYLMLLQIRLQHTRHCTVEDADLFPVQRRGGDGYILIGVMLNEVICLIAHSRVRIPYDLLTILPPGKTREEIYIAVQKHLVQVSEFAVNIVILPSGILRELLIVLISIARFDSSLPCAFLENLVFIIAYADSNTLVA</sequence>
<dbReference type="EMBL" id="KC246782">
    <property type="protein sequence ID" value="AHF24020.1"/>
    <property type="molecule type" value="Genomic_DNA"/>
</dbReference>
<name>W0FM04_9BACT</name>
<protein>
    <submittedName>
        <fullName evidence="1">Uncharacterized protein</fullName>
    </submittedName>
</protein>
<proteinExistence type="predicted"/>
<evidence type="ECO:0000313" key="1">
    <source>
        <dbReference type="EMBL" id="AHF24020.1"/>
    </source>
</evidence>
<reference evidence="1" key="1">
    <citation type="journal article" date="2013" name="PLoS ONE">
        <title>Metagenomic insights into the carbohydrate-active enzymes carried by the microorganisms adhering to solid digesta in the rumen of cows.</title>
        <authorList>
            <person name="Wang L."/>
            <person name="Hatem A."/>
            <person name="Catalyurek U.V."/>
            <person name="Morrison M."/>
            <person name="Yu Z."/>
        </authorList>
    </citation>
    <scope>NUCLEOTIDE SEQUENCE</scope>
</reference>
<dbReference type="AlphaFoldDB" id="W0FM04"/>
<organism evidence="1">
    <name type="scientific">uncultured bacterium Contig1756</name>
    <dbReference type="NCBI Taxonomy" id="1393499"/>
    <lineage>
        <taxon>Bacteria</taxon>
        <taxon>environmental samples</taxon>
    </lineage>
</organism>